<dbReference type="PROSITE" id="PS51257">
    <property type="entry name" value="PROKAR_LIPOPROTEIN"/>
    <property type="match status" value="1"/>
</dbReference>
<proteinExistence type="predicted"/>
<gene>
    <name evidence="1" type="ORF">G4177_11505</name>
</gene>
<dbReference type="EMBL" id="JAAIYO010000002">
    <property type="protein sequence ID" value="MBE4748787.1"/>
    <property type="molecule type" value="Genomic_DNA"/>
</dbReference>
<protein>
    <recommendedName>
        <fullName evidence="3">Lipoprotein</fullName>
    </recommendedName>
</protein>
<sequence length="333" mass="36060">MLRKSLLCAASLLFASGCGDDAGSSEDTFRDGLPSKEMMQVKAPKEDGQGLTSSGPSAMFGQGQKSEYYQATVNAAVTVNGGTAWVLTLIEQIVKHPPTTLEENKAVWGPHTDALSPTTWRLTVTKSGDASFSWVLDGKAKVDPDSAFKAVLSGAQTVTVDADGERQRGYGSGELFIDWDAAHGLPDADLKNVGTAEIRYSRLNATAETTVEADFRQVRDEKNPERRMDGDYRYKATSTGGELDFAFRQDIDKDSQRTALERVSIKSRWTATGAGRADVRVSEGDLKAPATFNECWDANFLSTYFQFAADVTLGYGREETACGSFTSAVYSSL</sequence>
<accession>A0ABR9PLK1</accession>
<name>A0ABR9PLK1_9BACT</name>
<evidence type="ECO:0000313" key="1">
    <source>
        <dbReference type="EMBL" id="MBE4748787.1"/>
    </source>
</evidence>
<organism evidence="1 2">
    <name type="scientific">Corallococcus soli</name>
    <dbReference type="NCBI Taxonomy" id="2710757"/>
    <lineage>
        <taxon>Bacteria</taxon>
        <taxon>Pseudomonadati</taxon>
        <taxon>Myxococcota</taxon>
        <taxon>Myxococcia</taxon>
        <taxon>Myxococcales</taxon>
        <taxon>Cystobacterineae</taxon>
        <taxon>Myxococcaceae</taxon>
        <taxon>Corallococcus</taxon>
    </lineage>
</organism>
<reference evidence="1 2" key="1">
    <citation type="submission" date="2020-02" db="EMBL/GenBank/DDBJ databases">
        <authorList>
            <person name="Babadi Z.K."/>
            <person name="Risdian C."/>
            <person name="Ebrahimipour G.H."/>
            <person name="Wink J."/>
        </authorList>
    </citation>
    <scope>NUCLEOTIDE SEQUENCE [LARGE SCALE GENOMIC DNA]</scope>
    <source>
        <strain evidence="1 2">ZKHCc1 1396</strain>
    </source>
</reference>
<evidence type="ECO:0008006" key="3">
    <source>
        <dbReference type="Google" id="ProtNLM"/>
    </source>
</evidence>
<comment type="caution">
    <text evidence="1">The sequence shown here is derived from an EMBL/GenBank/DDBJ whole genome shotgun (WGS) entry which is preliminary data.</text>
</comment>
<evidence type="ECO:0000313" key="2">
    <source>
        <dbReference type="Proteomes" id="UP001516472"/>
    </source>
</evidence>
<dbReference type="Proteomes" id="UP001516472">
    <property type="component" value="Unassembled WGS sequence"/>
</dbReference>
<dbReference type="RefSeq" id="WP_193348146.1">
    <property type="nucleotide sequence ID" value="NZ_CBCSIP010000009.1"/>
</dbReference>
<keyword evidence="2" id="KW-1185">Reference proteome</keyword>